<sequence>MAKLTMGMTPPAALRLPSLVASGRGGSKQMFTRPNKLSMAPYPSILRPQAIGGSIPPSLDQRGLPI</sequence>
<keyword evidence="2" id="KW-1185">Reference proteome</keyword>
<protein>
    <submittedName>
        <fullName evidence="1">Uncharacterized protein</fullName>
    </submittedName>
</protein>
<accession>A0AAN7PY96</accession>
<dbReference type="AlphaFoldDB" id="A0AAN7PY96"/>
<evidence type="ECO:0000313" key="2">
    <source>
        <dbReference type="Proteomes" id="UP001345219"/>
    </source>
</evidence>
<proteinExistence type="predicted"/>
<name>A0AAN7PY96_9MYRT</name>
<comment type="caution">
    <text evidence="1">The sequence shown here is derived from an EMBL/GenBank/DDBJ whole genome shotgun (WGS) entry which is preliminary data.</text>
</comment>
<organism evidence="1 2">
    <name type="scientific">Trapa incisa</name>
    <dbReference type="NCBI Taxonomy" id="236973"/>
    <lineage>
        <taxon>Eukaryota</taxon>
        <taxon>Viridiplantae</taxon>
        <taxon>Streptophyta</taxon>
        <taxon>Embryophyta</taxon>
        <taxon>Tracheophyta</taxon>
        <taxon>Spermatophyta</taxon>
        <taxon>Magnoliopsida</taxon>
        <taxon>eudicotyledons</taxon>
        <taxon>Gunneridae</taxon>
        <taxon>Pentapetalae</taxon>
        <taxon>rosids</taxon>
        <taxon>malvids</taxon>
        <taxon>Myrtales</taxon>
        <taxon>Lythraceae</taxon>
        <taxon>Trapa</taxon>
    </lineage>
</organism>
<reference evidence="1 2" key="1">
    <citation type="journal article" date="2023" name="Hortic Res">
        <title>Pangenome of water caltrop reveals structural variations and asymmetric subgenome divergence after allopolyploidization.</title>
        <authorList>
            <person name="Zhang X."/>
            <person name="Chen Y."/>
            <person name="Wang L."/>
            <person name="Yuan Y."/>
            <person name="Fang M."/>
            <person name="Shi L."/>
            <person name="Lu R."/>
            <person name="Comes H.P."/>
            <person name="Ma Y."/>
            <person name="Chen Y."/>
            <person name="Huang G."/>
            <person name="Zhou Y."/>
            <person name="Zheng Z."/>
            <person name="Qiu Y."/>
        </authorList>
    </citation>
    <scope>NUCLEOTIDE SEQUENCE [LARGE SCALE GENOMIC DNA]</scope>
    <source>
        <tissue evidence="1">Roots</tissue>
    </source>
</reference>
<dbReference type="EMBL" id="JAXIOK010000013">
    <property type="protein sequence ID" value="KAK4756302.1"/>
    <property type="molecule type" value="Genomic_DNA"/>
</dbReference>
<dbReference type="Proteomes" id="UP001345219">
    <property type="component" value="Chromosome 6"/>
</dbReference>
<evidence type="ECO:0000313" key="1">
    <source>
        <dbReference type="EMBL" id="KAK4756302.1"/>
    </source>
</evidence>
<gene>
    <name evidence="1" type="ORF">SAY87_006429</name>
</gene>